<feature type="domain" description="Spore germination protein N-terminal" evidence="10">
    <location>
        <begin position="24"/>
        <end position="193"/>
    </location>
</feature>
<dbReference type="InterPro" id="IPR057336">
    <property type="entry name" value="GerAC_N"/>
</dbReference>
<keyword evidence="12" id="KW-1185">Reference proteome</keyword>
<comment type="caution">
    <text evidence="11">The sequence shown here is derived from an EMBL/GenBank/DDBJ whole genome shotgun (WGS) entry which is preliminary data.</text>
</comment>
<accession>A0A0J6D142</accession>
<dbReference type="PANTHER" id="PTHR35789:SF1">
    <property type="entry name" value="SPORE GERMINATION PROTEIN B3"/>
    <property type="match status" value="1"/>
</dbReference>
<feature type="signal peptide" evidence="8">
    <location>
        <begin position="1"/>
        <end position="22"/>
    </location>
</feature>
<comment type="similarity">
    <text evidence="2">Belongs to the GerABKC lipoprotein family.</text>
</comment>
<dbReference type="OrthoDB" id="9816067at2"/>
<keyword evidence="4 8" id="KW-0732">Signal</keyword>
<evidence type="ECO:0000259" key="9">
    <source>
        <dbReference type="Pfam" id="PF05504"/>
    </source>
</evidence>
<dbReference type="Proteomes" id="UP000035996">
    <property type="component" value="Unassembled WGS sequence"/>
</dbReference>
<dbReference type="Pfam" id="PF05504">
    <property type="entry name" value="Spore_GerAC"/>
    <property type="match status" value="1"/>
</dbReference>
<reference evidence="11" key="1">
    <citation type="submission" date="2015-06" db="EMBL/GenBank/DDBJ databases">
        <authorList>
            <person name="Liu B."/>
            <person name="Wang J."/>
            <person name="Zhu Y."/>
            <person name="Liu G."/>
            <person name="Chen Q."/>
            <person name="Zheng C."/>
            <person name="Che J."/>
            <person name="Ge C."/>
            <person name="Shi H."/>
            <person name="Pan Z."/>
            <person name="Liu X."/>
        </authorList>
    </citation>
    <scope>NUCLEOTIDE SEQUENCE [LARGE SCALE GENOMIC DNA]</scope>
    <source>
        <strain evidence="11">DSM 16346</strain>
    </source>
</reference>
<evidence type="ECO:0000256" key="6">
    <source>
        <dbReference type="ARBA" id="ARBA00023139"/>
    </source>
</evidence>
<sequence>MKRFICRLAPLVLCLFSLTSCWSSKELNEVAIATAIGIDKSDSGYHLSVQVLNPAEIVSFNPTSRTAVTTYQTDGETLFQAFRRLTVEAPRKVYFSHVQSVVFGEEMAKSGILKTLDFLSRDHEMRTDFLLVIAKETTAEELLTVLTPMDKIPASKMVSSLENAEKNWAPTHTVKLDELINTLVGDGVEAVLTGVLLKGDPEIGMDMGNVEKVHPPTTIQISNIGVFKRDKLVGWLTEDESKGFNYLQDNVKSTIINVPCSDNSAASVSIEVISTKTKLTSKINNHIPTITAAIQMEGNVGDVECKTNLTNPQNLKEVEESVENDVKDKMVKSVKAAKELKSDIFGFGTLLYRNHPGEWKVMKQNWDEAFQEVEVKYEVNVTIPRLGTITESFQRKGDD</sequence>
<feature type="chain" id="PRO_5039045131" evidence="8">
    <location>
        <begin position="23"/>
        <end position="399"/>
    </location>
</feature>
<organism evidence="11 12">
    <name type="scientific">Guptibacillus hwajinpoensis</name>
    <dbReference type="NCBI Taxonomy" id="208199"/>
    <lineage>
        <taxon>Bacteria</taxon>
        <taxon>Bacillati</taxon>
        <taxon>Bacillota</taxon>
        <taxon>Bacilli</taxon>
        <taxon>Bacillales</taxon>
        <taxon>Guptibacillaceae</taxon>
        <taxon>Guptibacillus</taxon>
    </lineage>
</organism>
<gene>
    <name evidence="11" type="ORF">AB986_07510</name>
</gene>
<dbReference type="Pfam" id="PF25198">
    <property type="entry name" value="Spore_GerAC_N"/>
    <property type="match status" value="1"/>
</dbReference>
<dbReference type="Gene3D" id="3.30.300.210">
    <property type="entry name" value="Nutrient germinant receptor protein C, domain 3"/>
    <property type="match status" value="1"/>
</dbReference>
<dbReference type="AlphaFoldDB" id="A0A0J6D142"/>
<dbReference type="GO" id="GO:0009847">
    <property type="term" value="P:spore germination"/>
    <property type="evidence" value="ECO:0007669"/>
    <property type="project" value="InterPro"/>
</dbReference>
<dbReference type="NCBIfam" id="TIGR02887">
    <property type="entry name" value="spore_ger_x_C"/>
    <property type="match status" value="1"/>
</dbReference>
<evidence type="ECO:0000259" key="10">
    <source>
        <dbReference type="Pfam" id="PF25198"/>
    </source>
</evidence>
<dbReference type="InterPro" id="IPR046953">
    <property type="entry name" value="Spore_GerAC-like_C"/>
</dbReference>
<dbReference type="InterPro" id="IPR038501">
    <property type="entry name" value="Spore_GerAC_C_sf"/>
</dbReference>
<proteinExistence type="inferred from homology"/>
<dbReference type="STRING" id="157733.AB986_07510"/>
<comment type="subcellular location">
    <subcellularLocation>
        <location evidence="1">Membrane</location>
        <topology evidence="1">Lipid-anchor</topology>
    </subcellularLocation>
</comment>
<protein>
    <submittedName>
        <fullName evidence="11">Uncharacterized protein</fullName>
    </submittedName>
</protein>
<evidence type="ECO:0000256" key="1">
    <source>
        <dbReference type="ARBA" id="ARBA00004635"/>
    </source>
</evidence>
<name>A0A0J6D142_9BACL</name>
<evidence type="ECO:0000256" key="5">
    <source>
        <dbReference type="ARBA" id="ARBA00023136"/>
    </source>
</evidence>
<dbReference type="PROSITE" id="PS51257">
    <property type="entry name" value="PROKAR_LIPOPROTEIN"/>
    <property type="match status" value="1"/>
</dbReference>
<dbReference type="RefSeq" id="WP_048310240.1">
    <property type="nucleotide sequence ID" value="NZ_CP119526.1"/>
</dbReference>
<evidence type="ECO:0000256" key="4">
    <source>
        <dbReference type="ARBA" id="ARBA00022729"/>
    </source>
</evidence>
<dbReference type="PANTHER" id="PTHR35789">
    <property type="entry name" value="SPORE GERMINATION PROTEIN B3"/>
    <property type="match status" value="1"/>
</dbReference>
<keyword evidence="7" id="KW-0449">Lipoprotein</keyword>
<feature type="domain" description="Spore germination GerAC-like C-terminal" evidence="9">
    <location>
        <begin position="223"/>
        <end position="387"/>
    </location>
</feature>
<dbReference type="PATRIC" id="fig|157733.3.peg.3768"/>
<evidence type="ECO:0000256" key="2">
    <source>
        <dbReference type="ARBA" id="ARBA00007886"/>
    </source>
</evidence>
<keyword evidence="5" id="KW-0472">Membrane</keyword>
<dbReference type="EMBL" id="LELK01000001">
    <property type="protein sequence ID" value="KMM39070.1"/>
    <property type="molecule type" value="Genomic_DNA"/>
</dbReference>
<dbReference type="Gene3D" id="6.20.190.10">
    <property type="entry name" value="Nutrient germinant receptor protein C, domain 1"/>
    <property type="match status" value="1"/>
</dbReference>
<evidence type="ECO:0000313" key="12">
    <source>
        <dbReference type="Proteomes" id="UP000035996"/>
    </source>
</evidence>
<dbReference type="InterPro" id="IPR008844">
    <property type="entry name" value="Spore_GerAC-like"/>
</dbReference>
<evidence type="ECO:0000313" key="11">
    <source>
        <dbReference type="EMBL" id="KMM39070.1"/>
    </source>
</evidence>
<dbReference type="GO" id="GO:0016020">
    <property type="term" value="C:membrane"/>
    <property type="evidence" value="ECO:0007669"/>
    <property type="project" value="UniProtKB-SubCell"/>
</dbReference>
<keyword evidence="6" id="KW-0564">Palmitate</keyword>
<evidence type="ECO:0000256" key="3">
    <source>
        <dbReference type="ARBA" id="ARBA00022544"/>
    </source>
</evidence>
<evidence type="ECO:0000256" key="8">
    <source>
        <dbReference type="SAM" id="SignalP"/>
    </source>
</evidence>
<evidence type="ECO:0000256" key="7">
    <source>
        <dbReference type="ARBA" id="ARBA00023288"/>
    </source>
</evidence>
<keyword evidence="3" id="KW-0309">Germination</keyword>